<dbReference type="OMA" id="PKKWEAI"/>
<evidence type="ECO:0000313" key="4">
    <source>
        <dbReference type="EMBL" id="KMT14288.1"/>
    </source>
</evidence>
<dbReference type="GO" id="GO:0043565">
    <property type="term" value="F:sequence-specific DNA binding"/>
    <property type="evidence" value="ECO:0007669"/>
    <property type="project" value="TreeGrafter"/>
</dbReference>
<dbReference type="Pfam" id="PF07887">
    <property type="entry name" value="Calmodulin_bind"/>
    <property type="match status" value="1"/>
</dbReference>
<protein>
    <recommendedName>
        <fullName evidence="6">Calmodulin-binding protein</fullName>
    </recommendedName>
</protein>
<dbReference type="OrthoDB" id="748178at2759"/>
<evidence type="ECO:0000259" key="2">
    <source>
        <dbReference type="Pfam" id="PF07887"/>
    </source>
</evidence>
<dbReference type="AlphaFoldDB" id="A0A0J8CQJ0"/>
<evidence type="ECO:0000259" key="3">
    <source>
        <dbReference type="Pfam" id="PF20451"/>
    </source>
</evidence>
<evidence type="ECO:0008006" key="6">
    <source>
        <dbReference type="Google" id="ProtNLM"/>
    </source>
</evidence>
<proteinExistence type="predicted"/>
<dbReference type="InterPro" id="IPR012416">
    <property type="entry name" value="CBP60"/>
</dbReference>
<dbReference type="GO" id="GO:0080142">
    <property type="term" value="P:regulation of salicylic acid biosynthetic process"/>
    <property type="evidence" value="ECO:0007669"/>
    <property type="project" value="TreeGrafter"/>
</dbReference>
<keyword evidence="5" id="KW-1185">Reference proteome</keyword>
<dbReference type="InterPro" id="IPR046831">
    <property type="entry name" value="Calmodulin_bind_N"/>
</dbReference>
<organism evidence="4 5">
    <name type="scientific">Beta vulgaris subsp. vulgaris</name>
    <name type="common">Beet</name>
    <dbReference type="NCBI Taxonomy" id="3555"/>
    <lineage>
        <taxon>Eukaryota</taxon>
        <taxon>Viridiplantae</taxon>
        <taxon>Streptophyta</taxon>
        <taxon>Embryophyta</taxon>
        <taxon>Tracheophyta</taxon>
        <taxon>Spermatophyta</taxon>
        <taxon>Magnoliopsida</taxon>
        <taxon>eudicotyledons</taxon>
        <taxon>Gunneridae</taxon>
        <taxon>Pentapetalae</taxon>
        <taxon>Caryophyllales</taxon>
        <taxon>Chenopodiaceae</taxon>
        <taxon>Betoideae</taxon>
        <taxon>Beta</taxon>
    </lineage>
</organism>
<dbReference type="GO" id="GO:0003700">
    <property type="term" value="F:DNA-binding transcription factor activity"/>
    <property type="evidence" value="ECO:0007669"/>
    <property type="project" value="TreeGrafter"/>
</dbReference>
<dbReference type="InterPro" id="IPR046830">
    <property type="entry name" value="Calmod_bind_M"/>
</dbReference>
<dbReference type="PANTHER" id="PTHR31713:SF43">
    <property type="entry name" value="CALMODULIN-BINDING PROTEIN 60 G"/>
    <property type="match status" value="1"/>
</dbReference>
<accession>A0A0J8CQJ0</accession>
<dbReference type="EMBL" id="KQ090068">
    <property type="protein sequence ID" value="KMT14288.1"/>
    <property type="molecule type" value="Genomic_DNA"/>
</dbReference>
<name>A0A0J8CQJ0_BETVV</name>
<feature type="region of interest" description="Disordered" evidence="1">
    <location>
        <begin position="1"/>
        <end position="28"/>
    </location>
</feature>
<feature type="domain" description="Calmodulin binding protein-like N-terminal" evidence="2">
    <location>
        <begin position="89"/>
        <end position="234"/>
    </location>
</feature>
<feature type="compositionally biased region" description="Low complexity" evidence="1">
    <location>
        <begin position="16"/>
        <end position="26"/>
    </location>
</feature>
<evidence type="ECO:0000313" key="5">
    <source>
        <dbReference type="Proteomes" id="UP000035740"/>
    </source>
</evidence>
<dbReference type="KEGG" id="bvg:104890365"/>
<reference evidence="4 5" key="1">
    <citation type="journal article" date="2014" name="Nature">
        <title>The genome of the recently domesticated crop plant sugar beet (Beta vulgaris).</title>
        <authorList>
            <person name="Dohm J.C."/>
            <person name="Minoche A.E."/>
            <person name="Holtgrawe D."/>
            <person name="Capella-Gutierrez S."/>
            <person name="Zakrzewski F."/>
            <person name="Tafer H."/>
            <person name="Rupp O."/>
            <person name="Sorensen T.R."/>
            <person name="Stracke R."/>
            <person name="Reinhardt R."/>
            <person name="Goesmann A."/>
            <person name="Kraft T."/>
            <person name="Schulz B."/>
            <person name="Stadler P.F."/>
            <person name="Schmidt T."/>
            <person name="Gabaldon T."/>
            <person name="Lehrach H."/>
            <person name="Weisshaar B."/>
            <person name="Himmelbauer H."/>
        </authorList>
    </citation>
    <scope>NUCLEOTIDE SEQUENCE [LARGE SCALE GENOMIC DNA]</scope>
    <source>
        <tissue evidence="4">Taproot</tissue>
    </source>
</reference>
<sequence>MVFKRNNSGEKENNDNQQPPSSQQRNQRLKYTRCVSKDRICRLQSCSTQLETLIRKVVREEVEQVIQQSHHSISRSLSIDAKPCELRKFKLQFEGKLPQKLFTGNKIEAEGSAAIKLFLLDAVTGHRVTDGPLSSTKVKIVALHGHFRAEELDIWTKKEFSKNIVSERDGKRPLLVGQNVVIFLENGVGCVGDVCFTDNSSWERSKMFRLGAKVEAKEDHVMEAVSTPFEVKDRRGENYQKHNIPSLEDEVWRLCWIAKDGKICERLAEHQIYKVKDFLTVYYLNESVLRQILKVSPKKWEAIIQQATSCFSGNTSRILCHSVSSPNDMPDCINPGLNQQQFCLPTTSNGTIADQQDFIMSHPLKEEQTCQVDQCLTLNNPILTDFLPGSYSDDANLSSWNESILPSFVNFDASNWCPIAQSEGNDYCTSLSYDSDTGMLSSIPTLGVNASAMAKPKDSWGKVRALRKILVKHNEAAIRKGKFPCYCQ</sequence>
<gene>
    <name evidence="4" type="ORF">BVRB_4g076420</name>
</gene>
<evidence type="ECO:0000256" key="1">
    <source>
        <dbReference type="SAM" id="MobiDB-lite"/>
    </source>
</evidence>
<dbReference type="Gramene" id="KMT14288">
    <property type="protein sequence ID" value="KMT14288"/>
    <property type="gene ID" value="BVRB_4g076420"/>
</dbReference>
<dbReference type="GO" id="GO:0005516">
    <property type="term" value="F:calmodulin binding"/>
    <property type="evidence" value="ECO:0007669"/>
    <property type="project" value="InterPro"/>
</dbReference>
<dbReference type="Proteomes" id="UP000035740">
    <property type="component" value="Chromosome 4"/>
</dbReference>
<dbReference type="Pfam" id="PF20451">
    <property type="entry name" value="Calmod_bind_M"/>
    <property type="match status" value="1"/>
</dbReference>
<feature type="domain" description="Calmodulin binding protein central" evidence="3">
    <location>
        <begin position="247"/>
        <end position="310"/>
    </location>
</feature>
<dbReference type="GO" id="GO:0005634">
    <property type="term" value="C:nucleus"/>
    <property type="evidence" value="ECO:0007669"/>
    <property type="project" value="TreeGrafter"/>
</dbReference>
<dbReference type="PANTHER" id="PTHR31713">
    <property type="entry name" value="OS02G0177800 PROTEIN"/>
    <property type="match status" value="1"/>
</dbReference>